<evidence type="ECO:0000256" key="3">
    <source>
        <dbReference type="ARBA" id="ARBA00023002"/>
    </source>
</evidence>
<evidence type="ECO:0000313" key="8">
    <source>
        <dbReference type="Proteomes" id="UP000182011"/>
    </source>
</evidence>
<dbReference type="GO" id="GO:0016491">
    <property type="term" value="F:oxidoreductase activity"/>
    <property type="evidence" value="ECO:0007669"/>
    <property type="project" value="UniProtKB-KW"/>
</dbReference>
<accession>A0A0P1P5R0</accession>
<accession>A0A0P1LUE3</accession>
<organism evidence="7 8">
    <name type="scientific">Candidatus Kryptonium thompsonii</name>
    <dbReference type="NCBI Taxonomy" id="1633631"/>
    <lineage>
        <taxon>Bacteria</taxon>
        <taxon>Pseudomonadati</taxon>
        <taxon>Candidatus Kryptoniota</taxon>
        <taxon>Candidatus Kryptonium</taxon>
    </lineage>
</organism>
<accession>A0A0P1NWD8</accession>
<reference evidence="7 8" key="2">
    <citation type="submission" date="2015-11" db="EMBL/GenBank/DDBJ databases">
        <authorList>
            <person name="Zhang Y."/>
            <person name="Guo Z."/>
        </authorList>
    </citation>
    <scope>NUCLEOTIDE SEQUENCE [LARGE SCALE GENOMIC DNA]</scope>
    <source>
        <strain evidence="7">JGI-4</strain>
    </source>
</reference>
<accession>A0A0P1M9Y0</accession>
<dbReference type="PANTHER" id="PTHR43498">
    <property type="entry name" value="FERREDOXIN:COB-COM HETERODISULFIDE REDUCTASE SUBUNIT A"/>
    <property type="match status" value="1"/>
</dbReference>
<dbReference type="STRING" id="1633631.GCA_001442925_00093"/>
<evidence type="ECO:0000313" key="9">
    <source>
        <dbReference type="Proteomes" id="UP000182200"/>
    </source>
</evidence>
<dbReference type="PANTHER" id="PTHR43498:SF1">
    <property type="entry name" value="COB--COM HETERODISULFIDE REDUCTASE IRON-SULFUR SUBUNIT A"/>
    <property type="match status" value="1"/>
</dbReference>
<dbReference type="AlphaFoldDB" id="A0A0P1LKY6"/>
<reference evidence="6 9" key="1">
    <citation type="submission" date="2015-11" db="EMBL/GenBank/DDBJ databases">
        <authorList>
            <person name="Varghese N."/>
        </authorList>
    </citation>
    <scope>NUCLEOTIDE SEQUENCE [LARGE SCALE GENOMIC DNA]</scope>
    <source>
        <strain evidence="6 9">JGI-8</strain>
    </source>
</reference>
<evidence type="ECO:0000313" key="7">
    <source>
        <dbReference type="EMBL" id="CUU00806.1"/>
    </source>
</evidence>
<dbReference type="SUPFAM" id="SSF51905">
    <property type="entry name" value="FAD/NAD(P)-binding domain"/>
    <property type="match status" value="1"/>
</dbReference>
<accession>A0A0P1P2U2</accession>
<dbReference type="Pfam" id="PF12831">
    <property type="entry name" value="FAD_oxidored"/>
    <property type="match status" value="1"/>
</dbReference>
<name>A0A0P1LKY6_9BACT</name>
<evidence type="ECO:0000256" key="5">
    <source>
        <dbReference type="ARBA" id="ARBA00023014"/>
    </source>
</evidence>
<accession>A0A0P1LN26</accession>
<keyword evidence="2" id="KW-0479">Metal-binding</keyword>
<dbReference type="InterPro" id="IPR039650">
    <property type="entry name" value="HdrA-like"/>
</dbReference>
<dbReference type="Proteomes" id="UP000182200">
    <property type="component" value="Unassembled WGS sequence"/>
</dbReference>
<accession>A0A0S4MS25</accession>
<keyword evidence="5" id="KW-0411">Iron-sulfur</keyword>
<dbReference type="GO" id="GO:0051539">
    <property type="term" value="F:4 iron, 4 sulfur cluster binding"/>
    <property type="evidence" value="ECO:0007669"/>
    <property type="project" value="UniProtKB-KW"/>
</dbReference>
<dbReference type="InterPro" id="IPR036188">
    <property type="entry name" value="FAD/NAD-bd_sf"/>
</dbReference>
<keyword evidence="1" id="KW-0004">4Fe-4S</keyword>
<dbReference type="EMBL" id="CZVI01000025">
    <property type="protein sequence ID" value="CUS91709.1"/>
    <property type="molecule type" value="Genomic_DNA"/>
</dbReference>
<accession>A0A0P1LKY6</accession>
<evidence type="ECO:0000256" key="4">
    <source>
        <dbReference type="ARBA" id="ARBA00023004"/>
    </source>
</evidence>
<evidence type="ECO:0000256" key="1">
    <source>
        <dbReference type="ARBA" id="ARBA00022485"/>
    </source>
</evidence>
<evidence type="ECO:0000313" key="6">
    <source>
        <dbReference type="EMBL" id="CUS91709.1"/>
    </source>
</evidence>
<proteinExistence type="predicted"/>
<dbReference type="GO" id="GO:0046872">
    <property type="term" value="F:metal ion binding"/>
    <property type="evidence" value="ECO:0007669"/>
    <property type="project" value="UniProtKB-KW"/>
</dbReference>
<evidence type="ECO:0000256" key="2">
    <source>
        <dbReference type="ARBA" id="ARBA00022723"/>
    </source>
</evidence>
<dbReference type="Gene3D" id="3.50.50.60">
    <property type="entry name" value="FAD/NAD(P)-binding domain"/>
    <property type="match status" value="1"/>
</dbReference>
<dbReference type="RefSeq" id="WP_047134672.1">
    <property type="nucleotide sequence ID" value="NZ_CZVI01000025.1"/>
</dbReference>
<accession>A0A0P1LB41</accession>
<sequence length="437" mass="49516">MKEQRKVILKIPKKVKTVEADVVVVGGGLSGVTTALTCASNGLKTFLVEKYGFPGGLISTAFAYPLRVFNFQRNFDELFTEEGTETIKYPIFSTLIRYLLKNKAVPQFIYPDPLKISGGVIPFDLEMFKNTMLELLLDFKIDLLFHATFVRAKLMGDTVSSILVLGKEGLIEVKGKYFVDATGNCAVFKSIDENLTRKVKSFARYNFVICGCDFSKDDDRIVCETVKIENFTYHAYIVEKDGMKVAIYELPIKNHCIVFGLSDNSDNEFIPDDLVLISMMEERLQLKVHSFLEYLRQFKPFEKANISMFPAQIYFTESCRINGMYTLTSEDVFNNKSFDDEIAVLKISVIAESLFPCVLAPDKKFDNLIIRVPFSSFLTRIKNLVAVGRNASVSEDLKFVLYSFPLAVKTSESIGRLISFAYKNNLKLNQIARTKTK</sequence>
<dbReference type="Proteomes" id="UP000182011">
    <property type="component" value="Unassembled WGS sequence"/>
</dbReference>
<dbReference type="OrthoDB" id="9759982at2"/>
<dbReference type="EMBL" id="FAOP01000001">
    <property type="protein sequence ID" value="CUU00806.1"/>
    <property type="molecule type" value="Genomic_DNA"/>
</dbReference>
<keyword evidence="9" id="KW-1185">Reference proteome</keyword>
<protein>
    <submittedName>
        <fullName evidence="7">FAD dependent oxidoreductase</fullName>
    </submittedName>
</protein>
<accession>A0A0P1LFT4</accession>
<keyword evidence="4" id="KW-0408">Iron</keyword>
<keyword evidence="3" id="KW-0560">Oxidoreductase</keyword>
<gene>
    <name evidence="7" type="ORF">JGI4_00093</name>
    <name evidence="6" type="ORF">JGI8_01580</name>
</gene>